<dbReference type="InterPro" id="IPR055348">
    <property type="entry name" value="DctQ"/>
</dbReference>
<evidence type="ECO:0000256" key="2">
    <source>
        <dbReference type="ARBA" id="ARBA00022448"/>
    </source>
</evidence>
<keyword evidence="2" id="KW-0813">Transport</keyword>
<keyword evidence="6 9" id="KW-1133">Transmembrane helix</keyword>
<evidence type="ECO:0000256" key="1">
    <source>
        <dbReference type="ARBA" id="ARBA00004429"/>
    </source>
</evidence>
<feature type="transmembrane region" description="Helical" evidence="9">
    <location>
        <begin position="42"/>
        <end position="64"/>
    </location>
</feature>
<dbReference type="PANTHER" id="PTHR35011:SF2">
    <property type="entry name" value="2,3-DIKETO-L-GULONATE TRAP TRANSPORTER SMALL PERMEASE PROTEIN YIAM"/>
    <property type="match status" value="1"/>
</dbReference>
<evidence type="ECO:0000313" key="12">
    <source>
        <dbReference type="Proteomes" id="UP001231941"/>
    </source>
</evidence>
<evidence type="ECO:0000256" key="4">
    <source>
        <dbReference type="ARBA" id="ARBA00022519"/>
    </source>
</evidence>
<gene>
    <name evidence="11" type="ORF">Q5Y73_20625</name>
</gene>
<evidence type="ECO:0000256" key="9">
    <source>
        <dbReference type="SAM" id="Phobius"/>
    </source>
</evidence>
<proteinExistence type="inferred from homology"/>
<dbReference type="InterPro" id="IPR007387">
    <property type="entry name" value="TRAP_DctQ"/>
</dbReference>
<feature type="transmembrane region" description="Helical" evidence="9">
    <location>
        <begin position="12"/>
        <end position="36"/>
    </location>
</feature>
<evidence type="ECO:0000259" key="10">
    <source>
        <dbReference type="Pfam" id="PF04290"/>
    </source>
</evidence>
<comment type="subcellular location">
    <subcellularLocation>
        <location evidence="1">Cell inner membrane</location>
        <topology evidence="1">Multi-pass membrane protein</topology>
    </subcellularLocation>
</comment>
<dbReference type="PANTHER" id="PTHR35011">
    <property type="entry name" value="2,3-DIKETO-L-GULONATE TRAP TRANSPORTER SMALL PERMEASE PROTEIN YIAM"/>
    <property type="match status" value="1"/>
</dbReference>
<evidence type="ECO:0000313" key="11">
    <source>
        <dbReference type="EMBL" id="MDP5276504.1"/>
    </source>
</evidence>
<dbReference type="RefSeq" id="WP_305993812.1">
    <property type="nucleotide sequence ID" value="NZ_JAVAMP010000015.1"/>
</dbReference>
<protein>
    <submittedName>
        <fullName evidence="11">TRAP transporter small permease</fullName>
    </submittedName>
</protein>
<dbReference type="Pfam" id="PF04290">
    <property type="entry name" value="DctQ"/>
    <property type="match status" value="1"/>
</dbReference>
<reference evidence="11 12" key="1">
    <citation type="submission" date="2023-08" db="EMBL/GenBank/DDBJ databases">
        <authorList>
            <person name="Park J.-S."/>
        </authorList>
    </citation>
    <scope>NUCLEOTIDE SEQUENCE [LARGE SCALE GENOMIC DNA]</scope>
    <source>
        <strain evidence="11 12">2205SS18-9</strain>
    </source>
</reference>
<keyword evidence="7 9" id="KW-0472">Membrane</keyword>
<dbReference type="EMBL" id="JAVAMP010000015">
    <property type="protein sequence ID" value="MDP5276504.1"/>
    <property type="molecule type" value="Genomic_DNA"/>
</dbReference>
<keyword evidence="3" id="KW-1003">Cell membrane</keyword>
<evidence type="ECO:0000256" key="6">
    <source>
        <dbReference type="ARBA" id="ARBA00022989"/>
    </source>
</evidence>
<dbReference type="Proteomes" id="UP001231941">
    <property type="component" value="Unassembled WGS sequence"/>
</dbReference>
<sequence>MKKIDTLLNHIEEIIVSITLALGVSITFFEIILRIFNATLGFSFEASIYLLITCGLIGASIGVRDKVHIGIDIIVKQFPTLIQKMIGVGALSLCTLFCIIITILGIQHIQILYDFGQVTPEMEIPVYIPKSIIPIAFGLMSIRFLQTLIRYVKKPIHQLRQQEVGEDL</sequence>
<evidence type="ECO:0000256" key="5">
    <source>
        <dbReference type="ARBA" id="ARBA00022692"/>
    </source>
</evidence>
<organism evidence="11 12">
    <name type="scientific">Chengkuizengella axinellae</name>
    <dbReference type="NCBI Taxonomy" id="3064388"/>
    <lineage>
        <taxon>Bacteria</taxon>
        <taxon>Bacillati</taxon>
        <taxon>Bacillota</taxon>
        <taxon>Bacilli</taxon>
        <taxon>Bacillales</taxon>
        <taxon>Paenibacillaceae</taxon>
        <taxon>Chengkuizengella</taxon>
    </lineage>
</organism>
<evidence type="ECO:0000256" key="8">
    <source>
        <dbReference type="ARBA" id="ARBA00038436"/>
    </source>
</evidence>
<evidence type="ECO:0000256" key="7">
    <source>
        <dbReference type="ARBA" id="ARBA00023136"/>
    </source>
</evidence>
<accession>A0ABT9J4I2</accession>
<feature type="transmembrane region" description="Helical" evidence="9">
    <location>
        <begin position="85"/>
        <end position="106"/>
    </location>
</feature>
<name>A0ABT9J4I2_9BACL</name>
<keyword evidence="5 9" id="KW-0812">Transmembrane</keyword>
<comment type="caution">
    <text evidence="11">The sequence shown here is derived from an EMBL/GenBank/DDBJ whole genome shotgun (WGS) entry which is preliminary data.</text>
</comment>
<evidence type="ECO:0000256" key="3">
    <source>
        <dbReference type="ARBA" id="ARBA00022475"/>
    </source>
</evidence>
<comment type="similarity">
    <text evidence="8">Belongs to the TRAP transporter small permease family.</text>
</comment>
<feature type="domain" description="Tripartite ATP-independent periplasmic transporters DctQ component" evidence="10">
    <location>
        <begin position="24"/>
        <end position="152"/>
    </location>
</feature>
<keyword evidence="12" id="KW-1185">Reference proteome</keyword>
<feature type="transmembrane region" description="Helical" evidence="9">
    <location>
        <begin position="126"/>
        <end position="145"/>
    </location>
</feature>
<keyword evidence="4" id="KW-0997">Cell inner membrane</keyword>